<proteinExistence type="predicted"/>
<name>A0ABS3CVR1_9ALTE</name>
<sequence>MLADIRGMGAKSGADCNVSAPHIQRIFFIQFALAWLILGAAKQKTPDRYQYSRIFKRIPLSISADTSKNNLDNQRLGCEFNYLAKGTNMPFGERIKQLPNEAA</sequence>
<dbReference type="EMBL" id="JAFKCS010000005">
    <property type="protein sequence ID" value="MBN7819714.1"/>
    <property type="molecule type" value="Genomic_DNA"/>
</dbReference>
<accession>A0ABS3CVR1</accession>
<evidence type="ECO:0000313" key="2">
    <source>
        <dbReference type="Proteomes" id="UP000663992"/>
    </source>
</evidence>
<dbReference type="Proteomes" id="UP000663992">
    <property type="component" value="Unassembled WGS sequence"/>
</dbReference>
<comment type="caution">
    <text evidence="1">The sequence shown here is derived from an EMBL/GenBank/DDBJ whole genome shotgun (WGS) entry which is preliminary data.</text>
</comment>
<organism evidence="1 2">
    <name type="scientific">Bowmanella yangjiangensis</name>
    <dbReference type="NCBI Taxonomy" id="2811230"/>
    <lineage>
        <taxon>Bacteria</taxon>
        <taxon>Pseudomonadati</taxon>
        <taxon>Pseudomonadota</taxon>
        <taxon>Gammaproteobacteria</taxon>
        <taxon>Alteromonadales</taxon>
        <taxon>Alteromonadaceae</taxon>
        <taxon>Bowmanella</taxon>
    </lineage>
</organism>
<keyword evidence="2" id="KW-1185">Reference proteome</keyword>
<reference evidence="1 2" key="1">
    <citation type="submission" date="2021-03" db="EMBL/GenBank/DDBJ databases">
        <title>novel species isolated from a fishpond in China.</title>
        <authorList>
            <person name="Lu H."/>
            <person name="Cai Z."/>
        </authorList>
    </citation>
    <scope>NUCLEOTIDE SEQUENCE [LARGE SCALE GENOMIC DNA]</scope>
    <source>
        <strain evidence="1 2">Y57</strain>
    </source>
</reference>
<dbReference type="RefSeq" id="WP_206593520.1">
    <property type="nucleotide sequence ID" value="NZ_JAFKCS010000005.1"/>
</dbReference>
<protein>
    <submittedName>
        <fullName evidence="1">Uncharacterized protein</fullName>
    </submittedName>
</protein>
<gene>
    <name evidence="1" type="ORF">J0A65_07545</name>
</gene>
<evidence type="ECO:0000313" key="1">
    <source>
        <dbReference type="EMBL" id="MBN7819714.1"/>
    </source>
</evidence>